<dbReference type="InterPro" id="IPR001330">
    <property type="entry name" value="Prenyltrans"/>
</dbReference>
<name>A0A0T6AY38_9SCAR</name>
<feature type="non-terminal residue" evidence="9">
    <location>
        <position position="215"/>
    </location>
</feature>
<evidence type="ECO:0000313" key="10">
    <source>
        <dbReference type="Proteomes" id="UP000051574"/>
    </source>
</evidence>
<evidence type="ECO:0000256" key="7">
    <source>
        <dbReference type="ARBA" id="ARBA00022833"/>
    </source>
</evidence>
<dbReference type="InterPro" id="IPR008930">
    <property type="entry name" value="Terpenoid_cyclase/PrenylTrfase"/>
</dbReference>
<accession>A0A0T6AY38</accession>
<dbReference type="OrthoDB" id="24893at2759"/>
<feature type="domain" description="Prenyltransferase alpha-alpha toroid" evidence="8">
    <location>
        <begin position="7"/>
        <end position="214"/>
    </location>
</feature>
<evidence type="ECO:0000313" key="9">
    <source>
        <dbReference type="EMBL" id="KRT80099.1"/>
    </source>
</evidence>
<sequence length="215" mass="23940">MPVSLLLKPKLHRKYLYRCLQCIPSHFASYDTTRLVLAFFAISGLDLLKDLETLKKKGKIIDWIYTLQVVDHKEQASGFQGSTTLNTLDNRNQSAPYKWCHIAGTYTALCTLLILGDDLSKVNKEAIAESLRVLQQPNGVFCASKDGSEGDMRFIYCASCISYIINDWSGVDIEKATEYILQSLTYEYGFAQGPELEAHGGSTYCALASLALMGK</sequence>
<keyword evidence="10" id="KW-1185">Reference proteome</keyword>
<evidence type="ECO:0000259" key="8">
    <source>
        <dbReference type="Pfam" id="PF00432"/>
    </source>
</evidence>
<protein>
    <recommendedName>
        <fullName evidence="8">Prenyltransferase alpha-alpha toroid domain-containing protein</fullName>
    </recommendedName>
</protein>
<dbReference type="InterPro" id="IPR045089">
    <property type="entry name" value="PGGT1B-like"/>
</dbReference>
<evidence type="ECO:0000256" key="1">
    <source>
        <dbReference type="ARBA" id="ARBA00001947"/>
    </source>
</evidence>
<comment type="cofactor">
    <cofactor evidence="1">
        <name>Zn(2+)</name>
        <dbReference type="ChEBI" id="CHEBI:29105"/>
    </cofactor>
</comment>
<keyword evidence="3" id="KW-0637">Prenyltransferase</keyword>
<dbReference type="EMBL" id="LJIG01022528">
    <property type="protein sequence ID" value="KRT80099.1"/>
    <property type="molecule type" value="Genomic_DNA"/>
</dbReference>
<dbReference type="Pfam" id="PF00432">
    <property type="entry name" value="Prenyltrans"/>
    <property type="match status" value="1"/>
</dbReference>
<dbReference type="AlphaFoldDB" id="A0A0T6AY38"/>
<keyword evidence="4" id="KW-0808">Transferase</keyword>
<dbReference type="GO" id="GO:0005953">
    <property type="term" value="C:CAAX-protein geranylgeranyltransferase complex"/>
    <property type="evidence" value="ECO:0007669"/>
    <property type="project" value="TreeGrafter"/>
</dbReference>
<evidence type="ECO:0000256" key="4">
    <source>
        <dbReference type="ARBA" id="ARBA00022679"/>
    </source>
</evidence>
<keyword evidence="5" id="KW-0479">Metal-binding</keyword>
<evidence type="ECO:0000256" key="5">
    <source>
        <dbReference type="ARBA" id="ARBA00022723"/>
    </source>
</evidence>
<comment type="caution">
    <text evidence="9">The sequence shown here is derived from an EMBL/GenBank/DDBJ whole genome shotgun (WGS) entry which is preliminary data.</text>
</comment>
<dbReference type="PANTHER" id="PTHR11774">
    <property type="entry name" value="GERANYLGERANYL TRANSFERASE TYPE BETA SUBUNIT"/>
    <property type="match status" value="1"/>
</dbReference>
<dbReference type="GO" id="GO:0046872">
    <property type="term" value="F:metal ion binding"/>
    <property type="evidence" value="ECO:0007669"/>
    <property type="project" value="UniProtKB-KW"/>
</dbReference>
<dbReference type="Proteomes" id="UP000051574">
    <property type="component" value="Unassembled WGS sequence"/>
</dbReference>
<evidence type="ECO:0000256" key="6">
    <source>
        <dbReference type="ARBA" id="ARBA00022737"/>
    </source>
</evidence>
<dbReference type="PANTHER" id="PTHR11774:SF4">
    <property type="entry name" value="GERANYLGERANYL TRANSFERASE TYPE-1 SUBUNIT BETA"/>
    <property type="match status" value="1"/>
</dbReference>
<evidence type="ECO:0000256" key="3">
    <source>
        <dbReference type="ARBA" id="ARBA00022602"/>
    </source>
</evidence>
<comment type="similarity">
    <text evidence="2">Belongs to the protein prenyltransferase subunit beta family.</text>
</comment>
<dbReference type="Gene3D" id="1.50.10.20">
    <property type="match status" value="1"/>
</dbReference>
<dbReference type="SUPFAM" id="SSF48239">
    <property type="entry name" value="Terpenoid cyclases/Protein prenyltransferases"/>
    <property type="match status" value="1"/>
</dbReference>
<keyword evidence="7" id="KW-0862">Zinc</keyword>
<gene>
    <name evidence="9" type="ORF">AMK59_7518</name>
</gene>
<proteinExistence type="inferred from homology"/>
<reference evidence="9 10" key="1">
    <citation type="submission" date="2015-09" db="EMBL/GenBank/DDBJ databases">
        <title>Draft genome of the scarab beetle Oryctes borbonicus.</title>
        <authorList>
            <person name="Meyer J.M."/>
            <person name="Markov G.V."/>
            <person name="Baskaran P."/>
            <person name="Herrmann M."/>
            <person name="Sommer R.J."/>
            <person name="Roedelsperger C."/>
        </authorList>
    </citation>
    <scope>NUCLEOTIDE SEQUENCE [LARGE SCALE GENOMIC DNA]</scope>
    <source>
        <strain evidence="9">OB123</strain>
        <tissue evidence="9">Whole animal</tissue>
    </source>
</reference>
<keyword evidence="6" id="KW-0677">Repeat</keyword>
<dbReference type="GO" id="GO:0004662">
    <property type="term" value="F:CAAX-protein geranylgeranyltransferase activity"/>
    <property type="evidence" value="ECO:0007669"/>
    <property type="project" value="TreeGrafter"/>
</dbReference>
<evidence type="ECO:0000256" key="2">
    <source>
        <dbReference type="ARBA" id="ARBA00010497"/>
    </source>
</evidence>
<organism evidence="9 10">
    <name type="scientific">Oryctes borbonicus</name>
    <dbReference type="NCBI Taxonomy" id="1629725"/>
    <lineage>
        <taxon>Eukaryota</taxon>
        <taxon>Metazoa</taxon>
        <taxon>Ecdysozoa</taxon>
        <taxon>Arthropoda</taxon>
        <taxon>Hexapoda</taxon>
        <taxon>Insecta</taxon>
        <taxon>Pterygota</taxon>
        <taxon>Neoptera</taxon>
        <taxon>Endopterygota</taxon>
        <taxon>Coleoptera</taxon>
        <taxon>Polyphaga</taxon>
        <taxon>Scarabaeiformia</taxon>
        <taxon>Scarabaeidae</taxon>
        <taxon>Dynastinae</taxon>
        <taxon>Oryctes</taxon>
    </lineage>
</organism>